<feature type="transmembrane region" description="Helical" evidence="1">
    <location>
        <begin position="549"/>
        <end position="570"/>
    </location>
</feature>
<accession>A0A7Z0BLT7</accession>
<dbReference type="Proteomes" id="UP000584931">
    <property type="component" value="Unassembled WGS sequence"/>
</dbReference>
<keyword evidence="1" id="KW-1133">Transmembrane helix</keyword>
<sequence>MAAKSDLELLRAHEPVLMCTKGELFFPTDVDAYVSNCSLWVDEPGERERMLVPAGELTLDRLSRAEEEWPERHKHLRFVQEETLREEARRYRGVARFVIPKSGRLAAVGVLGRVLDILMKLSLLIRGAVPGGVTFAAVTRYRERVDNGGATYYGRVTREGGYIILQYWFFYAMNDWRTIYGGVNDHEADWERVTVYLVEDPDGTTRPMWVGASSHEYNGDDLRRSWDDPDLDRDGDHPVVYVGAGSHSHQMLPGDYLIQVDPAFLRGPIRLWRRITNRILRADSALNRHGIGVPFVDYARGDGIRLGPGGDREWSVVLIDDETPWLKGFRGLWGRDTGDFFEGERAPSGPRYERDGTIRRSWDDPLSWAGLQKVAPTEADARAELRSHVRSLDERLSALDTDVLDRRDQLRRFDSARMVLERESHTQPRAREYAERIAALELELAEVYETRVLVADERESHLRALDSDTPLVPSPTGHLKAPHLPYSSGQQRSTRFLHLWVALSTPLLLISLALPLFLLDPQYTLYAMLGVVVAFAAVDSVARRKFVQYLVGLAVIAVVVGLVVGVVVAFAVNWRIAITVPIAVIVVLLLVVNIRELLRR</sequence>
<feature type="transmembrane region" description="Helical" evidence="1">
    <location>
        <begin position="496"/>
        <end position="517"/>
    </location>
</feature>
<dbReference type="RefSeq" id="WP_179811570.1">
    <property type="nucleotide sequence ID" value="NZ_JACCHL010000001.1"/>
</dbReference>
<keyword evidence="1" id="KW-0812">Transmembrane</keyword>
<feature type="transmembrane region" description="Helical" evidence="1">
    <location>
        <begin position="576"/>
        <end position="594"/>
    </location>
</feature>
<evidence type="ECO:0000313" key="2">
    <source>
        <dbReference type="EMBL" id="NYH55546.1"/>
    </source>
</evidence>
<dbReference type="AlphaFoldDB" id="A0A7Z0BLT7"/>
<proteinExistence type="predicted"/>
<feature type="transmembrane region" description="Helical" evidence="1">
    <location>
        <begin position="523"/>
        <end position="542"/>
    </location>
</feature>
<dbReference type="PANTHER" id="PTHR48174:SF5">
    <property type="entry name" value="VACUOLAR PROTEIN SORTING-ASSOCIATED PROTEIN 62"/>
    <property type="match status" value="1"/>
</dbReference>
<comment type="caution">
    <text evidence="2">The sequence shown here is derived from an EMBL/GenBank/DDBJ whole genome shotgun (WGS) entry which is preliminary data.</text>
</comment>
<name>A0A7Z0BLT7_9ACTN</name>
<reference evidence="2 3" key="1">
    <citation type="submission" date="2020-07" db="EMBL/GenBank/DDBJ databases">
        <title>Sequencing the genomes of 1000 actinobacteria strains.</title>
        <authorList>
            <person name="Klenk H.-P."/>
        </authorList>
    </citation>
    <scope>NUCLEOTIDE SEQUENCE [LARGE SCALE GENOMIC DNA]</scope>
    <source>
        <strain evidence="2 3">DSM 45278</strain>
    </source>
</reference>
<keyword evidence="1" id="KW-0472">Membrane</keyword>
<gene>
    <name evidence="2" type="ORF">HNR06_005135</name>
</gene>
<dbReference type="EMBL" id="JACCHL010000001">
    <property type="protein sequence ID" value="NYH55546.1"/>
    <property type="molecule type" value="Genomic_DNA"/>
</dbReference>
<dbReference type="PANTHER" id="PTHR48174">
    <property type="entry name" value="DUF946 FAMILY PROTEIN"/>
    <property type="match status" value="1"/>
</dbReference>
<organism evidence="2 3">
    <name type="scientific">Nocardiopsis sinuspersici</name>
    <dbReference type="NCBI Taxonomy" id="501010"/>
    <lineage>
        <taxon>Bacteria</taxon>
        <taxon>Bacillati</taxon>
        <taxon>Actinomycetota</taxon>
        <taxon>Actinomycetes</taxon>
        <taxon>Streptosporangiales</taxon>
        <taxon>Nocardiopsidaceae</taxon>
        <taxon>Nocardiopsis</taxon>
    </lineage>
</organism>
<evidence type="ECO:0000313" key="3">
    <source>
        <dbReference type="Proteomes" id="UP000584931"/>
    </source>
</evidence>
<protein>
    <submittedName>
        <fullName evidence="2">Uncharacterized protein</fullName>
    </submittedName>
</protein>
<evidence type="ECO:0000256" key="1">
    <source>
        <dbReference type="SAM" id="Phobius"/>
    </source>
</evidence>